<accession>A0A2P0QJT0</accession>
<protein>
    <submittedName>
        <fullName evidence="1">Uncharacterized protein</fullName>
    </submittedName>
</protein>
<dbReference type="EMBL" id="KX388536">
    <property type="protein sequence ID" value="ARU12534.1"/>
    <property type="molecule type" value="Genomic_DNA"/>
</dbReference>
<gene>
    <name evidence="1" type="ORF">AgrTiChry5_121</name>
</gene>
<geneLocation type="plasmid" evidence="1">
    <name>pTiChry5</name>
</geneLocation>
<keyword evidence="1" id="KW-0614">Plasmid</keyword>
<name>A0A2P0QJT0_AGRTU</name>
<evidence type="ECO:0000313" key="1">
    <source>
        <dbReference type="EMBL" id="ARU12534.1"/>
    </source>
</evidence>
<reference evidence="1" key="1">
    <citation type="journal article" date="2018" name="Plasmid">
        <title>Complete sequence of the tumor-inducing plasmid pTiChry5 from the hypervirulent Agrobacterium tumefaciens strain Chry5.</title>
        <authorList>
            <person name="Shao S."/>
            <person name="Zhang X."/>
            <person name="van Heusden G.P.H."/>
            <person name="Hooykaas P.J."/>
        </authorList>
    </citation>
    <scope>NUCLEOTIDE SEQUENCE</scope>
    <source>
        <strain evidence="1">Chry5</strain>
        <plasmid evidence="1">pTiChry5</plasmid>
    </source>
</reference>
<dbReference type="RefSeq" id="WP_196250381.1">
    <property type="nucleotide sequence ID" value="NZ_KX388536.1"/>
</dbReference>
<sequence length="1157" mass="130529">MELLAKMAETNNNGLMQSYLQQQHKLRGIISQFKSKEFVEQRRFSPSLRFRQALNELYISSKIKLTHSQYAGFIAWANEMLASQLSELDRIPIRYDNLSGVIPKEAVDLSTELRWITARLHGEKEKISRFLFLKEAVEGAAIGGDYTTALNLLEIIFDTYGATMWSVQLRIALEQVVGGLEQQKKYAAQVRSIYKQGLLAYVTYHTSVRNEERTTISKYFDEIERRISNHAYYDDATQTYMRYRLKNELPATDAGIADVLRTEQSHGIIDIYETFIAVLQELVKWEGRDELHQILIECVSNLGVSDYRLQKIQSIFVPQDINTLLPRSQKISDFLFSGSGVQAFRAARKSLPSDPWQVIYAGFAHASSQRPPRSSLNPKTLHRWLAAALAASEQSNDYAAQAAKLCINFRGLSFMVGVGEYLAQLRRDKPDSAWKHWVIGLNSPTHGIEDLVNPKITGLAAFPETPTKKFWSICLTGQSAIELDSPSLVLGRSLYQLAHANPESACEILAGVEDPPLAIRALCQLARLHALHAFGFRHKKIELIASESVKNLSCFNLFPVAESLRDCAWEDFKSVESPLAAPIALHLLWSRTEESQTASQLRFATGLALRKLGVNRPSALLDRADLLDDRELVYFLKHVCVPEILDVTRLFSSSKEVLEERRNIFLALSDLRPESADDYTAEAMLISHNLMVDEGRWIVDRTRIHVEDEAFVRWASRELQEDYERYRDLEPVSVDAPQTFDDVLRELDGAALSRHSFSPDNEADAVLMSVIRRAGDEFLTNATFGLDFYLAKNVRHHSFIGLIRGPLEVSGLITTRETETSEYHPNRYWLESFKTLETADRTRMELAFRNFSAHFDDILLDAKDRFFHVRTAEYPSGMLAIPYSDALYSVVRVWLTLDLDITTFFRFLITVFWISLEQSLQAVRQLISVVLKGALVAEFDKLRSSVKEIAEFDPGFLEFDAEAGKRSAEVQGKLDEASQWFVHTGALASQHLFTLEQILEVGLEATLTTQRGYSPRINKSTTGSLSLDAANLVFVHDVLFVGLGNTKKHSGLPSPKIDIAAKWSDEAHTLSIEIISDCKASVRPEKAKRAAEVRQMVSGGTYSRQTRKDDGSGFAKLAAIVTQSDRGRIEFGFGNDGRFRLEVTYAVVLQTKDSANG</sequence>
<proteinExistence type="predicted"/>
<organism evidence="1">
    <name type="scientific">Agrobacterium tumefaciens</name>
    <dbReference type="NCBI Taxonomy" id="358"/>
    <lineage>
        <taxon>Bacteria</taxon>
        <taxon>Pseudomonadati</taxon>
        <taxon>Pseudomonadota</taxon>
        <taxon>Alphaproteobacteria</taxon>
        <taxon>Hyphomicrobiales</taxon>
        <taxon>Rhizobiaceae</taxon>
        <taxon>Rhizobium/Agrobacterium group</taxon>
        <taxon>Agrobacterium</taxon>
        <taxon>Agrobacterium tumefaciens complex</taxon>
    </lineage>
</organism>
<dbReference type="AlphaFoldDB" id="A0A2P0QJT0"/>